<feature type="transmembrane region" description="Helical" evidence="1">
    <location>
        <begin position="12"/>
        <end position="34"/>
    </location>
</feature>
<evidence type="ECO:0000313" key="2">
    <source>
        <dbReference type="EMBL" id="MFC3458276.1"/>
    </source>
</evidence>
<dbReference type="EMBL" id="JBHRVV010000001">
    <property type="protein sequence ID" value="MFC3458276.1"/>
    <property type="molecule type" value="Genomic_DNA"/>
</dbReference>
<keyword evidence="1" id="KW-1133">Transmembrane helix</keyword>
<organism evidence="2 3">
    <name type="scientific">Massilia haematophila</name>
    <dbReference type="NCBI Taxonomy" id="457923"/>
    <lineage>
        <taxon>Bacteria</taxon>
        <taxon>Pseudomonadati</taxon>
        <taxon>Pseudomonadota</taxon>
        <taxon>Betaproteobacteria</taxon>
        <taxon>Burkholderiales</taxon>
        <taxon>Oxalobacteraceae</taxon>
        <taxon>Telluria group</taxon>
        <taxon>Massilia</taxon>
    </lineage>
</organism>
<keyword evidence="1" id="KW-0812">Transmembrane</keyword>
<proteinExistence type="predicted"/>
<reference evidence="3" key="1">
    <citation type="journal article" date="2019" name="Int. J. Syst. Evol. Microbiol.">
        <title>The Global Catalogue of Microorganisms (GCM) 10K type strain sequencing project: providing services to taxonomists for standard genome sequencing and annotation.</title>
        <authorList>
            <consortium name="The Broad Institute Genomics Platform"/>
            <consortium name="The Broad Institute Genome Sequencing Center for Infectious Disease"/>
            <person name="Wu L."/>
            <person name="Ma J."/>
        </authorList>
    </citation>
    <scope>NUCLEOTIDE SEQUENCE [LARGE SCALE GENOMIC DNA]</scope>
    <source>
        <strain evidence="3">CCM 7480</strain>
    </source>
</reference>
<evidence type="ECO:0008006" key="4">
    <source>
        <dbReference type="Google" id="ProtNLM"/>
    </source>
</evidence>
<dbReference type="Proteomes" id="UP001595665">
    <property type="component" value="Unassembled WGS sequence"/>
</dbReference>
<sequence length="197" mass="20982">MNMHRMNFHRQAGLALPVMLIILLVMLISSIYLLKSSNSTTLTASNLAYDSAQSRAVDFGLHAGFKWLSETAGGNKALLNEDVPDQGYLATLDPRQGVRSDAFWNGKRTVTHEGQQIEYVVHRHCLLTGPYDGNGNACVQTADNGSSGGTIVSPGDSLAADSPQFASTPKVHYVVTARLSGARGGNVVNQLVVLIGG</sequence>
<protein>
    <recommendedName>
        <fullName evidence="4">Pilus assembly protein PilX</fullName>
    </recommendedName>
</protein>
<comment type="caution">
    <text evidence="2">The sequence shown here is derived from an EMBL/GenBank/DDBJ whole genome shotgun (WGS) entry which is preliminary data.</text>
</comment>
<accession>A0ABV7PGI7</accession>
<gene>
    <name evidence="2" type="ORF">ACFOPH_08455</name>
</gene>
<name>A0ABV7PGI7_9BURK</name>
<evidence type="ECO:0000256" key="1">
    <source>
        <dbReference type="SAM" id="Phobius"/>
    </source>
</evidence>
<dbReference type="RefSeq" id="WP_379734748.1">
    <property type="nucleotide sequence ID" value="NZ_JBHRVV010000001.1"/>
</dbReference>
<keyword evidence="3" id="KW-1185">Reference proteome</keyword>
<keyword evidence="1" id="KW-0472">Membrane</keyword>
<evidence type="ECO:0000313" key="3">
    <source>
        <dbReference type="Proteomes" id="UP001595665"/>
    </source>
</evidence>